<name>A0A4R2KWY3_9GAMM</name>
<accession>A0A4R2KWY3</accession>
<dbReference type="PRINTS" id="PR00992">
    <property type="entry name" value="ALARACEMASE"/>
</dbReference>
<gene>
    <name evidence="11" type="ORF">EV688_101230</name>
</gene>
<feature type="binding site" evidence="7 9">
    <location>
        <position position="131"/>
    </location>
    <ligand>
        <name>substrate</name>
    </ligand>
</feature>
<dbReference type="RefSeq" id="WP_117316524.1">
    <property type="nucleotide sequence ID" value="NZ_QQSW01000006.1"/>
</dbReference>
<dbReference type="FunFam" id="2.40.37.10:FF:000002">
    <property type="entry name" value="Alanine racemase"/>
    <property type="match status" value="1"/>
</dbReference>
<dbReference type="Proteomes" id="UP000294980">
    <property type="component" value="Unassembled WGS sequence"/>
</dbReference>
<comment type="caution">
    <text evidence="11">The sequence shown here is derived from an EMBL/GenBank/DDBJ whole genome shotgun (WGS) entry which is preliminary data.</text>
</comment>
<evidence type="ECO:0000256" key="2">
    <source>
        <dbReference type="ARBA" id="ARBA00001933"/>
    </source>
</evidence>
<proteinExistence type="inferred from homology"/>
<dbReference type="GO" id="GO:0008784">
    <property type="term" value="F:alanine racemase activity"/>
    <property type="evidence" value="ECO:0007669"/>
    <property type="project" value="UniProtKB-UniRule"/>
</dbReference>
<evidence type="ECO:0000313" key="11">
    <source>
        <dbReference type="EMBL" id="TCO78413.1"/>
    </source>
</evidence>
<feature type="active site" description="Proton acceptor; specific for L-alanine" evidence="7">
    <location>
        <position position="256"/>
    </location>
</feature>
<evidence type="ECO:0000256" key="9">
    <source>
        <dbReference type="PIRSR" id="PIRSR600821-52"/>
    </source>
</evidence>
<dbReference type="InterPro" id="IPR020622">
    <property type="entry name" value="Ala_racemase_pyridoxalP-BS"/>
</dbReference>
<dbReference type="AlphaFoldDB" id="A0A4R2KWY3"/>
<dbReference type="InterPro" id="IPR009006">
    <property type="entry name" value="Ala_racemase/Decarboxylase_C"/>
</dbReference>
<dbReference type="GO" id="GO:0030170">
    <property type="term" value="F:pyridoxal phosphate binding"/>
    <property type="evidence" value="ECO:0007669"/>
    <property type="project" value="UniProtKB-UniRule"/>
</dbReference>
<comment type="cofactor">
    <cofactor evidence="2 7 8">
        <name>pyridoxal 5'-phosphate</name>
        <dbReference type="ChEBI" id="CHEBI:597326"/>
    </cofactor>
</comment>
<dbReference type="PROSITE" id="PS00395">
    <property type="entry name" value="ALANINE_RACEMASE"/>
    <property type="match status" value="1"/>
</dbReference>
<dbReference type="OrthoDB" id="9813814at2"/>
<evidence type="ECO:0000256" key="4">
    <source>
        <dbReference type="ARBA" id="ARBA00013089"/>
    </source>
</evidence>
<dbReference type="SUPFAM" id="SSF51419">
    <property type="entry name" value="PLP-binding barrel"/>
    <property type="match status" value="1"/>
</dbReference>
<dbReference type="SMART" id="SM01005">
    <property type="entry name" value="Ala_racemase_C"/>
    <property type="match status" value="1"/>
</dbReference>
<keyword evidence="12" id="KW-1185">Reference proteome</keyword>
<dbReference type="GO" id="GO:0005829">
    <property type="term" value="C:cytosol"/>
    <property type="evidence" value="ECO:0007669"/>
    <property type="project" value="TreeGrafter"/>
</dbReference>
<dbReference type="GO" id="GO:0030632">
    <property type="term" value="P:D-alanine biosynthetic process"/>
    <property type="evidence" value="ECO:0007669"/>
    <property type="project" value="UniProtKB-UniRule"/>
</dbReference>
<evidence type="ECO:0000313" key="12">
    <source>
        <dbReference type="Proteomes" id="UP000294980"/>
    </source>
</evidence>
<dbReference type="Gene3D" id="3.20.20.10">
    <property type="entry name" value="Alanine racemase"/>
    <property type="match status" value="1"/>
</dbReference>
<dbReference type="CDD" id="cd06827">
    <property type="entry name" value="PLPDE_III_AR_proteobact"/>
    <property type="match status" value="1"/>
</dbReference>
<organism evidence="11 12">
    <name type="scientific">Chromatocurvus halotolerans</name>
    <dbReference type="NCBI Taxonomy" id="1132028"/>
    <lineage>
        <taxon>Bacteria</taxon>
        <taxon>Pseudomonadati</taxon>
        <taxon>Pseudomonadota</taxon>
        <taxon>Gammaproteobacteria</taxon>
        <taxon>Cellvibrionales</taxon>
        <taxon>Halieaceae</taxon>
        <taxon>Chromatocurvus</taxon>
    </lineage>
</organism>
<evidence type="ECO:0000256" key="8">
    <source>
        <dbReference type="PIRSR" id="PIRSR600821-50"/>
    </source>
</evidence>
<feature type="binding site" evidence="7 9">
    <location>
        <position position="304"/>
    </location>
    <ligand>
        <name>substrate</name>
    </ligand>
</feature>
<evidence type="ECO:0000256" key="1">
    <source>
        <dbReference type="ARBA" id="ARBA00000316"/>
    </source>
</evidence>
<dbReference type="Pfam" id="PF01168">
    <property type="entry name" value="Ala_racemase_N"/>
    <property type="match status" value="1"/>
</dbReference>
<evidence type="ECO:0000256" key="7">
    <source>
        <dbReference type="HAMAP-Rule" id="MF_01201"/>
    </source>
</evidence>
<dbReference type="NCBIfam" id="TIGR00492">
    <property type="entry name" value="alr"/>
    <property type="match status" value="1"/>
</dbReference>
<feature type="active site" description="Proton acceptor; specific for D-alanine" evidence="7">
    <location>
        <position position="35"/>
    </location>
</feature>
<comment type="function">
    <text evidence="7">Catalyzes the interconversion of L-alanine and D-alanine. May also act on other amino acids.</text>
</comment>
<dbReference type="SUPFAM" id="SSF50621">
    <property type="entry name" value="Alanine racemase C-terminal domain-like"/>
    <property type="match status" value="1"/>
</dbReference>
<evidence type="ECO:0000256" key="3">
    <source>
        <dbReference type="ARBA" id="ARBA00007880"/>
    </source>
</evidence>
<sequence length="360" mass="38555">MTRPTRARIHLDNLRHNAAIAAGLAPASRLMAVVKADGYGHGAESVAAALDDRVAAFAVASLEEAVRLRDRGIRRPILLLEGVFEASEVAEAAAIGAWIMLTCEEQLRWLQEAALTQTVTCWLKVDTGMHRLGVTPQRAPAFLQALRETPNAGPDTVLCTHFSRADELGQGETREQLACFLALCDGHDCLRSAANSPAVLAWPETHLDWIRPGYMLYGDSPFKESLPQAAALKPVMTLESKVIGVRDIAAGDAVGYGATWRAERASRIATVTAGYGDGYPRTAGNGTPVLVNGQRVPLVGRVSMDMLTVDVTDVAAVHVGDPVTLWGEGLPVGEVARHASTIGYELVTRMPARVPREAIT</sequence>
<dbReference type="EMBL" id="SLWX01000001">
    <property type="protein sequence ID" value="TCO78413.1"/>
    <property type="molecule type" value="Genomic_DNA"/>
</dbReference>
<evidence type="ECO:0000259" key="10">
    <source>
        <dbReference type="SMART" id="SM01005"/>
    </source>
</evidence>
<protein>
    <recommendedName>
        <fullName evidence="4 7">Alanine racemase</fullName>
        <ecNumber evidence="4 7">5.1.1.1</ecNumber>
    </recommendedName>
</protein>
<keyword evidence="6 7" id="KW-0413">Isomerase</keyword>
<dbReference type="PANTHER" id="PTHR30511:SF0">
    <property type="entry name" value="ALANINE RACEMASE, CATABOLIC-RELATED"/>
    <property type="match status" value="1"/>
</dbReference>
<dbReference type="FunFam" id="3.20.20.10:FF:000002">
    <property type="entry name" value="Alanine racemase"/>
    <property type="match status" value="1"/>
</dbReference>
<dbReference type="Gene3D" id="2.40.37.10">
    <property type="entry name" value="Lyase, Ornithine Decarboxylase, Chain A, domain 1"/>
    <property type="match status" value="1"/>
</dbReference>
<evidence type="ECO:0000256" key="6">
    <source>
        <dbReference type="ARBA" id="ARBA00023235"/>
    </source>
</evidence>
<feature type="modified residue" description="N6-(pyridoxal phosphate)lysine" evidence="7 8">
    <location>
        <position position="35"/>
    </location>
</feature>
<evidence type="ECO:0000256" key="5">
    <source>
        <dbReference type="ARBA" id="ARBA00022898"/>
    </source>
</evidence>
<reference evidence="11 12" key="1">
    <citation type="submission" date="2019-03" db="EMBL/GenBank/DDBJ databases">
        <title>Genomic Encyclopedia of Type Strains, Phase IV (KMG-IV): sequencing the most valuable type-strain genomes for metagenomic binning, comparative biology and taxonomic classification.</title>
        <authorList>
            <person name="Goeker M."/>
        </authorList>
    </citation>
    <scope>NUCLEOTIDE SEQUENCE [LARGE SCALE GENOMIC DNA]</scope>
    <source>
        <strain evidence="11 12">DSM 23344</strain>
    </source>
</reference>
<keyword evidence="5 7" id="KW-0663">Pyridoxal phosphate</keyword>
<dbReference type="InterPro" id="IPR001608">
    <property type="entry name" value="Ala_racemase_N"/>
</dbReference>
<feature type="domain" description="Alanine racemase C-terminal" evidence="10">
    <location>
        <begin position="235"/>
        <end position="359"/>
    </location>
</feature>
<dbReference type="UniPathway" id="UPA00042">
    <property type="reaction ID" value="UER00497"/>
</dbReference>
<dbReference type="EC" id="5.1.1.1" evidence="4 7"/>
<dbReference type="InterPro" id="IPR011079">
    <property type="entry name" value="Ala_racemase_C"/>
</dbReference>
<comment type="catalytic activity">
    <reaction evidence="1 7">
        <text>L-alanine = D-alanine</text>
        <dbReference type="Rhea" id="RHEA:20249"/>
        <dbReference type="ChEBI" id="CHEBI:57416"/>
        <dbReference type="ChEBI" id="CHEBI:57972"/>
        <dbReference type="EC" id="5.1.1.1"/>
    </reaction>
</comment>
<comment type="similarity">
    <text evidence="3 7">Belongs to the alanine racemase family.</text>
</comment>
<dbReference type="InterPro" id="IPR029066">
    <property type="entry name" value="PLP-binding_barrel"/>
</dbReference>
<comment type="pathway">
    <text evidence="7">Amino-acid biosynthesis; D-alanine biosynthesis; D-alanine from L-alanine: step 1/1.</text>
</comment>
<dbReference type="Pfam" id="PF00842">
    <property type="entry name" value="Ala_racemase_C"/>
    <property type="match status" value="1"/>
</dbReference>
<dbReference type="HAMAP" id="MF_01201">
    <property type="entry name" value="Ala_racemase"/>
    <property type="match status" value="1"/>
</dbReference>
<dbReference type="InterPro" id="IPR000821">
    <property type="entry name" value="Ala_racemase"/>
</dbReference>
<dbReference type="PANTHER" id="PTHR30511">
    <property type="entry name" value="ALANINE RACEMASE"/>
    <property type="match status" value="1"/>
</dbReference>